<feature type="compositionally biased region" description="Basic and acidic residues" evidence="1">
    <location>
        <begin position="226"/>
        <end position="241"/>
    </location>
</feature>
<dbReference type="Pfam" id="PF22893">
    <property type="entry name" value="ULD_2"/>
    <property type="match status" value="1"/>
</dbReference>
<feature type="region of interest" description="Disordered" evidence="1">
    <location>
        <begin position="283"/>
        <end position="312"/>
    </location>
</feature>
<feature type="compositionally biased region" description="Basic and acidic residues" evidence="1">
    <location>
        <begin position="300"/>
        <end position="312"/>
    </location>
</feature>
<comment type="caution">
    <text evidence="3">The sequence shown here is derived from an EMBL/GenBank/DDBJ whole genome shotgun (WGS) entry which is preliminary data.</text>
</comment>
<keyword evidence="4" id="KW-1185">Reference proteome</keyword>
<evidence type="ECO:0000313" key="4">
    <source>
        <dbReference type="Proteomes" id="UP001600888"/>
    </source>
</evidence>
<evidence type="ECO:0000313" key="3">
    <source>
        <dbReference type="EMBL" id="KAL2287174.1"/>
    </source>
</evidence>
<protein>
    <recommendedName>
        <fullName evidence="2">Ubiquitin-like domain-containing protein</fullName>
    </recommendedName>
</protein>
<dbReference type="EMBL" id="JBAWTH010000021">
    <property type="protein sequence ID" value="KAL2287174.1"/>
    <property type="molecule type" value="Genomic_DNA"/>
</dbReference>
<dbReference type="Proteomes" id="UP001600888">
    <property type="component" value="Unassembled WGS sequence"/>
</dbReference>
<evidence type="ECO:0000256" key="1">
    <source>
        <dbReference type="SAM" id="MobiDB-lite"/>
    </source>
</evidence>
<name>A0ABR4EXK2_9PEZI</name>
<organism evidence="3 4">
    <name type="scientific">Diaporthe vaccinii</name>
    <dbReference type="NCBI Taxonomy" id="105482"/>
    <lineage>
        <taxon>Eukaryota</taxon>
        <taxon>Fungi</taxon>
        <taxon>Dikarya</taxon>
        <taxon>Ascomycota</taxon>
        <taxon>Pezizomycotina</taxon>
        <taxon>Sordariomycetes</taxon>
        <taxon>Sordariomycetidae</taxon>
        <taxon>Diaporthales</taxon>
        <taxon>Diaporthaceae</taxon>
        <taxon>Diaporthe</taxon>
        <taxon>Diaporthe eres species complex</taxon>
    </lineage>
</organism>
<proteinExistence type="predicted"/>
<reference evidence="3 4" key="1">
    <citation type="submission" date="2024-03" db="EMBL/GenBank/DDBJ databases">
        <title>A high-quality draft genome sequence of Diaporthe vaccinii, a causative agent of upright dieback and viscid rot disease in cranberry plants.</title>
        <authorList>
            <person name="Sarrasin M."/>
            <person name="Lang B.F."/>
            <person name="Burger G."/>
        </authorList>
    </citation>
    <scope>NUCLEOTIDE SEQUENCE [LARGE SCALE GENOMIC DNA]</scope>
    <source>
        <strain evidence="3 4">IS7</strain>
    </source>
</reference>
<feature type="region of interest" description="Disordered" evidence="1">
    <location>
        <begin position="675"/>
        <end position="696"/>
    </location>
</feature>
<accession>A0ABR4EXK2</accession>
<sequence length="696" mass="78146">MADMRVGSSIQATVALGQKLASLLQMLIELNPSSQKDFKDMHFDIEATSGTLRQLQDLIGNDEAIGFERNTKPAVTSSYLDEIETLAVKCGLIYKSIMLITQKAGVREKSRDGGSQASSLENLKTELLTGPIPDPGSVKSIKVVRIPSKFDQQEWLEPRIARCQEQLQWIRTGLLIHLHILKLAQLQNGSVERNTGDFENELMYRSSIQLLRQRQVKFTKKKSRKQEKAQRKWELERKADNSDTESVTSVATSASSSVTASTAVDDAASVSGKRPAEVEVVDVVDSDKKATDANQGETKSLGDVKVTESEAHSDTSKTLRSFTLKNIGSDLPAYFFDWKQRIFGTDDKFKTDWPSTNLEAYIRHNSSFGKPTKVPFGHKRLHYGLNKIIKDGQKEKSTWNRYVDAEQVTRLAIDEIVDEANRHQSRERICVAFQEYNKEGDDPFILVFLSLRKEPQPISFKDAVGRNYTLPFETCRKWDAMKATIIEAFNHVEVIGPHVVEGHFDLLTSNGEIMLPHLWSTTIKPGAVISMKMWPKTPLRGLYGPPPFTVNPHAPNPASHAMTLRMRQMQAQRMAAMRHPPPPMRPPPHMGGMPPMGVPPPPPGLRSFPAPRKVTVVDWRSEYDISEKEDEQLMFVNFVEELEKIKTATVADLLRKFTTLKDVMDEDSLGDFLAVDSDYDSDDSGSTSSSTELIND</sequence>
<feature type="region of interest" description="Disordered" evidence="1">
    <location>
        <begin position="219"/>
        <end position="252"/>
    </location>
</feature>
<evidence type="ECO:0000259" key="2">
    <source>
        <dbReference type="Pfam" id="PF22893"/>
    </source>
</evidence>
<feature type="domain" description="Ubiquitin-like" evidence="2">
    <location>
        <begin position="454"/>
        <end position="536"/>
    </location>
</feature>
<dbReference type="InterPro" id="IPR054464">
    <property type="entry name" value="ULD_fung"/>
</dbReference>
<gene>
    <name evidence="3" type="ORF">FJTKL_06169</name>
</gene>